<dbReference type="AlphaFoldDB" id="A0A6G4U9V8"/>
<dbReference type="InterPro" id="IPR027275">
    <property type="entry name" value="PRC-brl_dom"/>
</dbReference>
<feature type="domain" description="PRC-barrel" evidence="1">
    <location>
        <begin position="6"/>
        <end position="71"/>
    </location>
</feature>
<keyword evidence="3" id="KW-1185">Reference proteome</keyword>
<accession>A0A6G4U9V8</accession>
<comment type="caution">
    <text evidence="2">The sequence shown here is derived from an EMBL/GenBank/DDBJ whole genome shotgun (WGS) entry which is preliminary data.</text>
</comment>
<dbReference type="SUPFAM" id="SSF50346">
    <property type="entry name" value="PRC-barrel domain"/>
    <property type="match status" value="1"/>
</dbReference>
<dbReference type="GO" id="GO:0030077">
    <property type="term" value="C:plasma membrane light-harvesting complex"/>
    <property type="evidence" value="ECO:0007669"/>
    <property type="project" value="InterPro"/>
</dbReference>
<dbReference type="Proteomes" id="UP000481583">
    <property type="component" value="Unassembled WGS sequence"/>
</dbReference>
<evidence type="ECO:0000259" key="1">
    <source>
        <dbReference type="Pfam" id="PF05239"/>
    </source>
</evidence>
<evidence type="ECO:0000313" key="2">
    <source>
        <dbReference type="EMBL" id="NGN68964.1"/>
    </source>
</evidence>
<organism evidence="2 3">
    <name type="scientific">Streptomyces coryli</name>
    <dbReference type="NCBI Taxonomy" id="1128680"/>
    <lineage>
        <taxon>Bacteria</taxon>
        <taxon>Bacillati</taxon>
        <taxon>Actinomycetota</taxon>
        <taxon>Actinomycetes</taxon>
        <taxon>Kitasatosporales</taxon>
        <taxon>Streptomycetaceae</taxon>
        <taxon>Streptomyces</taxon>
    </lineage>
</organism>
<protein>
    <submittedName>
        <fullName evidence="2">PRC-barrel domain containing protein</fullName>
    </submittedName>
</protein>
<sequence length="118" mass="12730">MFPAHDIREWIGQGVKGADGGKIGELEAIYVDTRTDRPFFATVKTGMLGSQRLVFVPLVDATVSPGHLTVAFEKRQVRDAPAIATDGELPAEAEADVFGHYGMAYEAGGAGERRLARR</sequence>
<reference evidence="2 3" key="1">
    <citation type="submission" date="2020-02" db="EMBL/GenBank/DDBJ databases">
        <title>Whole-genome analyses of novel actinobacteria.</title>
        <authorList>
            <person name="Sahin N."/>
        </authorList>
    </citation>
    <scope>NUCLEOTIDE SEQUENCE [LARGE SCALE GENOMIC DNA]</scope>
    <source>
        <strain evidence="2 3">A7024</strain>
    </source>
</reference>
<dbReference type="RefSeq" id="WP_165243409.1">
    <property type="nucleotide sequence ID" value="NZ_JAAKZV010000246.1"/>
</dbReference>
<dbReference type="Gene3D" id="3.90.50.10">
    <property type="entry name" value="Photosynthetic Reaction Center, subunit H, domain 2"/>
    <property type="match status" value="1"/>
</dbReference>
<dbReference type="EMBL" id="JAAKZV010000246">
    <property type="protein sequence ID" value="NGN68964.1"/>
    <property type="molecule type" value="Genomic_DNA"/>
</dbReference>
<proteinExistence type="predicted"/>
<gene>
    <name evidence="2" type="ORF">G5C51_34385</name>
</gene>
<dbReference type="Pfam" id="PF05239">
    <property type="entry name" value="PRC"/>
    <property type="match status" value="1"/>
</dbReference>
<dbReference type="InterPro" id="IPR014747">
    <property type="entry name" value="Bac_photo_RC_H_C"/>
</dbReference>
<evidence type="ECO:0000313" key="3">
    <source>
        <dbReference type="Proteomes" id="UP000481583"/>
    </source>
</evidence>
<name>A0A6G4U9V8_9ACTN</name>
<dbReference type="GO" id="GO:0019684">
    <property type="term" value="P:photosynthesis, light reaction"/>
    <property type="evidence" value="ECO:0007669"/>
    <property type="project" value="InterPro"/>
</dbReference>
<dbReference type="InterPro" id="IPR011033">
    <property type="entry name" value="PRC_barrel-like_sf"/>
</dbReference>